<accession>A0A5B7TPE4</accession>
<protein>
    <submittedName>
        <fullName evidence="1">Glycosyltransferase family 4 protein</fullName>
    </submittedName>
</protein>
<reference evidence="1 2" key="1">
    <citation type="submission" date="2019-05" db="EMBL/GenBank/DDBJ databases">
        <title>Algicella ahnfeltiae gen. nov., sp. nov., a novel marine bacterium of the family Flavobacteriaceae isolated from a red alga.</title>
        <authorList>
            <person name="Nedashkovskaya O.I."/>
            <person name="Kukhlevskiy A.D."/>
            <person name="Kim S.-G."/>
            <person name="Zhukova N.V."/>
            <person name="Mikhailov V.V."/>
        </authorList>
    </citation>
    <scope>NUCLEOTIDE SEQUENCE [LARGE SCALE GENOMIC DNA]</scope>
    <source>
        <strain evidence="1 2">10Alg115</strain>
    </source>
</reference>
<evidence type="ECO:0000313" key="2">
    <source>
        <dbReference type="Proteomes" id="UP000306229"/>
    </source>
</evidence>
<proteinExistence type="predicted"/>
<dbReference type="AlphaFoldDB" id="A0A5B7TPE4"/>
<dbReference type="RefSeq" id="WP_138949703.1">
    <property type="nucleotide sequence ID" value="NZ_CP040749.1"/>
</dbReference>
<organism evidence="1 2">
    <name type="scientific">Aureibaculum algae</name>
    <dbReference type="NCBI Taxonomy" id="2584122"/>
    <lineage>
        <taxon>Bacteria</taxon>
        <taxon>Pseudomonadati</taxon>
        <taxon>Bacteroidota</taxon>
        <taxon>Flavobacteriia</taxon>
        <taxon>Flavobacteriales</taxon>
        <taxon>Flavobacteriaceae</taxon>
        <taxon>Aureibaculum</taxon>
    </lineage>
</organism>
<dbReference type="Proteomes" id="UP000306229">
    <property type="component" value="Chromosome"/>
</dbReference>
<dbReference type="SUPFAM" id="SSF53756">
    <property type="entry name" value="UDP-Glycosyltransferase/glycogen phosphorylase"/>
    <property type="match status" value="1"/>
</dbReference>
<dbReference type="Gene3D" id="3.40.50.2000">
    <property type="entry name" value="Glycogen Phosphorylase B"/>
    <property type="match status" value="1"/>
</dbReference>
<dbReference type="KEGG" id="fbe:FF125_10380"/>
<keyword evidence="2" id="KW-1185">Reference proteome</keyword>
<dbReference type="EMBL" id="CP040749">
    <property type="protein sequence ID" value="QCX38819.1"/>
    <property type="molecule type" value="Genomic_DNA"/>
</dbReference>
<evidence type="ECO:0000313" key="1">
    <source>
        <dbReference type="EMBL" id="QCX38819.1"/>
    </source>
</evidence>
<dbReference type="GO" id="GO:0016740">
    <property type="term" value="F:transferase activity"/>
    <property type="evidence" value="ECO:0007669"/>
    <property type="project" value="UniProtKB-KW"/>
</dbReference>
<sequence>MNKKILIISRAFPPKGGGGIQRMVKFSVYLEQLGWDVTVCTIKGANFSWTDESRIKELDKVKIIRITEDVYKSSLFNKVKSRLKFHDFYNDWANDVVTYFSNKEDFEYDYVLTSGPPHSVHNIGINLKKKFNFFWISDFRDQYTLGPTYRPVTFLHRKHNQKLEQKIYSLSDLIITNTEVNRIESSEVFKIEPSSKVVSIYNGYDFEDLKETGFIPEFDKEKINLLYLGGLRGDHIDGYFYKMLKIALVKKPNLLNNIVINLVGDLSRKGDLIEKLELGKFFKPYNAVSYDKVGDYIKASDGCLTWQHPNNGYRGTIAGKVFDYFGFKKPIFSLGQTKSELDTIINGHNIGVHTDVNNLSNSANDFIKFIDNLKSYSENYNDLSYDYYDSFNRRTQVNVLNEILIKTFK</sequence>
<gene>
    <name evidence="1" type="ORF">FF125_10380</name>
</gene>
<keyword evidence="1" id="KW-0808">Transferase</keyword>
<name>A0A5B7TPE4_9FLAO</name>
<dbReference type="OrthoDB" id="9794575at2"/>